<evidence type="ECO:0000256" key="6">
    <source>
        <dbReference type="SAM" id="MobiDB-lite"/>
    </source>
</evidence>
<protein>
    <recommendedName>
        <fullName evidence="7">Selenoprotein P N-terminal domain-containing protein</fullName>
    </recommendedName>
</protein>
<reference evidence="8 9" key="1">
    <citation type="submission" date="2021-06" db="EMBL/GenBank/DDBJ databases">
        <authorList>
            <person name="Palmer J.M."/>
        </authorList>
    </citation>
    <scope>NUCLEOTIDE SEQUENCE [LARGE SCALE GENOMIC DNA]</scope>
    <source>
        <strain evidence="8 9">MEX-2019</strain>
        <tissue evidence="8">Muscle</tissue>
    </source>
</reference>
<evidence type="ECO:0000256" key="2">
    <source>
        <dbReference type="ARBA" id="ARBA00022525"/>
    </source>
</evidence>
<dbReference type="Pfam" id="PF04592">
    <property type="entry name" value="SelP_N"/>
    <property type="match status" value="1"/>
</dbReference>
<comment type="caution">
    <text evidence="8">The sequence shown here is derived from an EMBL/GenBank/DDBJ whole genome shotgun (WGS) entry which is preliminary data.</text>
</comment>
<dbReference type="InterPro" id="IPR007671">
    <property type="entry name" value="Selenoprotein-P_N"/>
</dbReference>
<comment type="subcellular location">
    <subcellularLocation>
        <location evidence="1">Secreted</location>
    </subcellularLocation>
</comment>
<feature type="region of interest" description="Disordered" evidence="6">
    <location>
        <begin position="210"/>
        <end position="278"/>
    </location>
</feature>
<dbReference type="PANTHER" id="PTHR10105">
    <property type="entry name" value="SELENOPROTEIN P"/>
    <property type="match status" value="1"/>
</dbReference>
<evidence type="ECO:0000256" key="5">
    <source>
        <dbReference type="ARBA" id="ARBA00023180"/>
    </source>
</evidence>
<evidence type="ECO:0000256" key="4">
    <source>
        <dbReference type="ARBA" id="ARBA00022933"/>
    </source>
</evidence>
<keyword evidence="2" id="KW-0964">Secreted</keyword>
<organism evidence="8 9">
    <name type="scientific">Crenichthys baileyi</name>
    <name type="common">White River springfish</name>
    <dbReference type="NCBI Taxonomy" id="28760"/>
    <lineage>
        <taxon>Eukaryota</taxon>
        <taxon>Metazoa</taxon>
        <taxon>Chordata</taxon>
        <taxon>Craniata</taxon>
        <taxon>Vertebrata</taxon>
        <taxon>Euteleostomi</taxon>
        <taxon>Actinopterygii</taxon>
        <taxon>Neopterygii</taxon>
        <taxon>Teleostei</taxon>
        <taxon>Neoteleostei</taxon>
        <taxon>Acanthomorphata</taxon>
        <taxon>Ovalentaria</taxon>
        <taxon>Atherinomorphae</taxon>
        <taxon>Cyprinodontiformes</taxon>
        <taxon>Goodeidae</taxon>
        <taxon>Crenichthys</taxon>
    </lineage>
</organism>
<dbReference type="GO" id="GO:0001887">
    <property type="term" value="P:selenium compound metabolic process"/>
    <property type="evidence" value="ECO:0007669"/>
    <property type="project" value="TreeGrafter"/>
</dbReference>
<keyword evidence="9" id="KW-1185">Reference proteome</keyword>
<dbReference type="EMBL" id="JAHHUM010000072">
    <property type="protein sequence ID" value="KAK5622851.1"/>
    <property type="molecule type" value="Genomic_DNA"/>
</dbReference>
<dbReference type="GO" id="GO:0008430">
    <property type="term" value="F:selenium binding"/>
    <property type="evidence" value="ECO:0007669"/>
    <property type="project" value="InterPro"/>
</dbReference>
<dbReference type="InterPro" id="IPR037941">
    <property type="entry name" value="SeP"/>
</dbReference>
<dbReference type="AlphaFoldDB" id="A0AAV9SNH1"/>
<feature type="compositionally biased region" description="Polar residues" evidence="6">
    <location>
        <begin position="251"/>
        <end position="263"/>
    </location>
</feature>
<proteinExistence type="predicted"/>
<evidence type="ECO:0000256" key="3">
    <source>
        <dbReference type="ARBA" id="ARBA00022729"/>
    </source>
</evidence>
<evidence type="ECO:0000256" key="1">
    <source>
        <dbReference type="ARBA" id="ARBA00004613"/>
    </source>
</evidence>
<feature type="domain" description="Selenoprotein P N-terminal" evidence="7">
    <location>
        <begin position="73"/>
        <end position="277"/>
    </location>
</feature>
<gene>
    <name evidence="8" type="ORF">CRENBAI_023792</name>
</gene>
<dbReference type="Proteomes" id="UP001311232">
    <property type="component" value="Unassembled WGS sequence"/>
</dbReference>
<evidence type="ECO:0000313" key="9">
    <source>
        <dbReference type="Proteomes" id="UP001311232"/>
    </source>
</evidence>
<sequence length="278" mass="31769">MLKHEYPLSLVPLAKLNYKFKERLSRSSHAGQRFSLGRQGVTMPSLVLWLSAALPGLLWASQSTLLVEGDKNASRICKPAPSWDIKGRSPMQEQLGNASSIGRLRRKLTRSNLTEVSFMIVNEQDPVSRAMYWELKRKAPTEVPVYQQGANQSDVWEVLDGDKDDFLIYDRCGLLTFHIVLPFSFLYNPYVEAAIRATYLRDICNCSSVPTKPSDVQPPDEGDTSSYETDQNSHHHHFHFDSYHHQPAGPRNQSQRQDTDLTFQSHVHSHHSQQHHHK</sequence>
<keyword evidence="3" id="KW-0732">Signal</keyword>
<evidence type="ECO:0000259" key="7">
    <source>
        <dbReference type="Pfam" id="PF04592"/>
    </source>
</evidence>
<evidence type="ECO:0000313" key="8">
    <source>
        <dbReference type="EMBL" id="KAK5622851.1"/>
    </source>
</evidence>
<accession>A0AAV9SNH1</accession>
<dbReference type="PANTHER" id="PTHR10105:SF4">
    <property type="entry name" value="SELENOPROTEIN P2"/>
    <property type="match status" value="1"/>
</dbReference>
<feature type="compositionally biased region" description="Basic residues" evidence="6">
    <location>
        <begin position="267"/>
        <end position="278"/>
    </location>
</feature>
<dbReference type="GO" id="GO:0005576">
    <property type="term" value="C:extracellular region"/>
    <property type="evidence" value="ECO:0007669"/>
    <property type="project" value="UniProtKB-SubCell"/>
</dbReference>
<name>A0AAV9SNH1_9TELE</name>
<keyword evidence="4" id="KW-0712">Selenocysteine</keyword>
<keyword evidence="5" id="KW-0325">Glycoprotein</keyword>